<sequence length="129" mass="14409">MNIVRKTMLVVGLCLASLTAKADTAVGLFVGEPFWGLEFKHNDIRFNLSLDDQFGLGANKSFQVSNTPLYLFVGGQYIDRNTHYMAVTSGIGAELRVKPMGFYIDVGPNLYLDEMQFELEAKAGLRVYF</sequence>
<feature type="chain" id="PRO_5040945252" description="Outer membrane protein beta-barrel domain-containing protein" evidence="1">
    <location>
        <begin position="23"/>
        <end position="129"/>
    </location>
</feature>
<dbReference type="AlphaFoldDB" id="A0A9X1XTM1"/>
<accession>A0A9X1XTM1</accession>
<gene>
    <name evidence="2" type="ORF">KP803_19000</name>
</gene>
<organism evidence="2 3">
    <name type="scientific">Vibrio amylolyticus</name>
    <dbReference type="NCBI Taxonomy" id="2847292"/>
    <lineage>
        <taxon>Bacteria</taxon>
        <taxon>Pseudomonadati</taxon>
        <taxon>Pseudomonadota</taxon>
        <taxon>Gammaproteobacteria</taxon>
        <taxon>Vibrionales</taxon>
        <taxon>Vibrionaceae</taxon>
        <taxon>Vibrio</taxon>
    </lineage>
</organism>
<dbReference type="Proteomes" id="UP001139559">
    <property type="component" value="Unassembled WGS sequence"/>
</dbReference>
<feature type="signal peptide" evidence="1">
    <location>
        <begin position="1"/>
        <end position="22"/>
    </location>
</feature>
<comment type="caution">
    <text evidence="2">The sequence shown here is derived from an EMBL/GenBank/DDBJ whole genome shotgun (WGS) entry which is preliminary data.</text>
</comment>
<name>A0A9X1XTM1_9VIBR</name>
<keyword evidence="1" id="KW-0732">Signal</keyword>
<evidence type="ECO:0000313" key="3">
    <source>
        <dbReference type="Proteomes" id="UP001139559"/>
    </source>
</evidence>
<keyword evidence="3" id="KW-1185">Reference proteome</keyword>
<protein>
    <recommendedName>
        <fullName evidence="4">Outer membrane protein beta-barrel domain-containing protein</fullName>
    </recommendedName>
</protein>
<dbReference type="EMBL" id="JAJHVV010000014">
    <property type="protein sequence ID" value="MCK6265359.1"/>
    <property type="molecule type" value="Genomic_DNA"/>
</dbReference>
<dbReference type="RefSeq" id="WP_248010429.1">
    <property type="nucleotide sequence ID" value="NZ_JAJHVV010000014.1"/>
</dbReference>
<evidence type="ECO:0008006" key="4">
    <source>
        <dbReference type="Google" id="ProtNLM"/>
    </source>
</evidence>
<proteinExistence type="predicted"/>
<reference evidence="2" key="1">
    <citation type="submission" date="2021-11" db="EMBL/GenBank/DDBJ databases">
        <title>Vibrio ZSDE26 sp. nov. and Vibrio ZSDZ34 sp. nov., isolated from coastal seawater in Qingdao.</title>
        <authorList>
            <person name="Zhang P."/>
        </authorList>
    </citation>
    <scope>NUCLEOTIDE SEQUENCE</scope>
    <source>
        <strain evidence="2">ZSDE26</strain>
    </source>
</reference>
<evidence type="ECO:0000256" key="1">
    <source>
        <dbReference type="SAM" id="SignalP"/>
    </source>
</evidence>
<evidence type="ECO:0000313" key="2">
    <source>
        <dbReference type="EMBL" id="MCK6265359.1"/>
    </source>
</evidence>